<evidence type="ECO:0000259" key="3">
    <source>
        <dbReference type="Pfam" id="PF01408"/>
    </source>
</evidence>
<feature type="domain" description="GFO/IDH/MocA-like oxidoreductase" evidence="4">
    <location>
        <begin position="147"/>
        <end position="265"/>
    </location>
</feature>
<evidence type="ECO:0000313" key="5">
    <source>
        <dbReference type="EMBL" id="QGQ98375.1"/>
    </source>
</evidence>
<reference evidence="6" key="1">
    <citation type="submission" date="2018-11" db="EMBL/GenBank/DDBJ databases">
        <title>Complete genome sequence of Paenibacillus sp. ML311-T8.</title>
        <authorList>
            <person name="Nam Y.-D."/>
            <person name="Kang J."/>
            <person name="Chung W.-H."/>
            <person name="Park Y.S."/>
        </authorList>
    </citation>
    <scope>NUCLEOTIDE SEQUENCE [LARGE SCALE GENOMIC DNA]</scope>
    <source>
        <strain evidence="6">ML311-T8</strain>
    </source>
</reference>
<dbReference type="SUPFAM" id="SSF51735">
    <property type="entry name" value="NAD(P)-binding Rossmann-fold domains"/>
    <property type="match status" value="1"/>
</dbReference>
<evidence type="ECO:0000256" key="1">
    <source>
        <dbReference type="ARBA" id="ARBA00010928"/>
    </source>
</evidence>
<dbReference type="InterPro" id="IPR055170">
    <property type="entry name" value="GFO_IDH_MocA-like_dom"/>
</dbReference>
<dbReference type="PANTHER" id="PTHR43708:SF5">
    <property type="entry name" value="CONSERVED EXPRESSED OXIDOREDUCTASE (EUROFUNG)-RELATED"/>
    <property type="match status" value="1"/>
</dbReference>
<dbReference type="GO" id="GO:0000166">
    <property type="term" value="F:nucleotide binding"/>
    <property type="evidence" value="ECO:0007669"/>
    <property type="project" value="InterPro"/>
</dbReference>
<sequence length="352" mass="39716">MAAGNELIYALPKKHDYGIGIIGAGGIVNAAHLPAYRKAGLNVVAICDINETAVGLTAKRWEISDYYTDYRKLLARTDIHIIDIAIPNEGRVEIVREAVATGKHVLIQKPFAYKHEQALEMVQLARAAGVKLAVNQNARFAPFYNVTKQIIDSGVLGELYLITHEMRINQDAVMGDTWFAKVPHFLIVDYDIHHIDLMRFWSGMTPERVFTSTTRMPGQNFASDMIALTTMEFANGLRGSLMTVDTTQSDDHFWRFTIEGTKGSLYGSIEDNYKFPKIKYSSKDKPDQWISPYIKGDWFSDAFYGTMFELMNAIQEDREPSISGKDNINTLNTMHSIIRSIEEKQVVAVMDC</sequence>
<proteinExistence type="inferred from homology"/>
<comment type="similarity">
    <text evidence="1">Belongs to the Gfo/Idh/MocA family.</text>
</comment>
<dbReference type="Gene3D" id="3.40.50.720">
    <property type="entry name" value="NAD(P)-binding Rossmann-like Domain"/>
    <property type="match status" value="1"/>
</dbReference>
<keyword evidence="2" id="KW-0560">Oxidoreductase</keyword>
<dbReference type="Pfam" id="PF22725">
    <property type="entry name" value="GFO_IDH_MocA_C3"/>
    <property type="match status" value="1"/>
</dbReference>
<dbReference type="InterPro" id="IPR051317">
    <property type="entry name" value="Gfo/Idh/MocA_oxidoreduct"/>
</dbReference>
<dbReference type="Gene3D" id="3.30.360.10">
    <property type="entry name" value="Dihydrodipicolinate Reductase, domain 2"/>
    <property type="match status" value="1"/>
</dbReference>
<name>A0A6B8RS55_9BACL</name>
<dbReference type="SUPFAM" id="SSF55347">
    <property type="entry name" value="Glyceraldehyde-3-phosphate dehydrogenase-like, C-terminal domain"/>
    <property type="match status" value="1"/>
</dbReference>
<dbReference type="InterPro" id="IPR000683">
    <property type="entry name" value="Gfo/Idh/MocA-like_OxRdtase_N"/>
</dbReference>
<evidence type="ECO:0000256" key="2">
    <source>
        <dbReference type="ARBA" id="ARBA00023002"/>
    </source>
</evidence>
<protein>
    <submittedName>
        <fullName evidence="5">Gfo/Idh/MocA family oxidoreductase</fullName>
    </submittedName>
</protein>
<evidence type="ECO:0000313" key="6">
    <source>
        <dbReference type="Proteomes" id="UP000426246"/>
    </source>
</evidence>
<evidence type="ECO:0000259" key="4">
    <source>
        <dbReference type="Pfam" id="PF22725"/>
    </source>
</evidence>
<organism evidence="5 6">
    <name type="scientific">Paenibacillus psychroresistens</name>
    <dbReference type="NCBI Taxonomy" id="1778678"/>
    <lineage>
        <taxon>Bacteria</taxon>
        <taxon>Bacillati</taxon>
        <taxon>Bacillota</taxon>
        <taxon>Bacilli</taxon>
        <taxon>Bacillales</taxon>
        <taxon>Paenibacillaceae</taxon>
        <taxon>Paenibacillus</taxon>
    </lineage>
</organism>
<keyword evidence="6" id="KW-1185">Reference proteome</keyword>
<accession>A0A6B8RS55</accession>
<dbReference type="AlphaFoldDB" id="A0A6B8RS55"/>
<dbReference type="OrthoDB" id="6183734at2"/>
<dbReference type="PANTHER" id="PTHR43708">
    <property type="entry name" value="CONSERVED EXPRESSED OXIDOREDUCTASE (EUROFUNG)"/>
    <property type="match status" value="1"/>
</dbReference>
<dbReference type="Pfam" id="PF01408">
    <property type="entry name" value="GFO_IDH_MocA"/>
    <property type="match status" value="1"/>
</dbReference>
<gene>
    <name evidence="5" type="ORF">EHS13_27560</name>
</gene>
<dbReference type="KEGG" id="ppsc:EHS13_27560"/>
<dbReference type="GO" id="GO:0016491">
    <property type="term" value="F:oxidoreductase activity"/>
    <property type="evidence" value="ECO:0007669"/>
    <property type="project" value="UniProtKB-KW"/>
</dbReference>
<dbReference type="RefSeq" id="WP_155703480.1">
    <property type="nucleotide sequence ID" value="NZ_CP034235.1"/>
</dbReference>
<dbReference type="Proteomes" id="UP000426246">
    <property type="component" value="Chromosome"/>
</dbReference>
<dbReference type="InterPro" id="IPR036291">
    <property type="entry name" value="NAD(P)-bd_dom_sf"/>
</dbReference>
<dbReference type="EMBL" id="CP034235">
    <property type="protein sequence ID" value="QGQ98375.1"/>
    <property type="molecule type" value="Genomic_DNA"/>
</dbReference>
<feature type="domain" description="Gfo/Idh/MocA-like oxidoreductase N-terminal" evidence="3">
    <location>
        <begin position="19"/>
        <end position="135"/>
    </location>
</feature>